<name>A0A3R7J1V3_9ACTN</name>
<organism evidence="2 3">
    <name type="scientific">Streptomyces xinghaiensis</name>
    <dbReference type="NCBI Taxonomy" id="1038928"/>
    <lineage>
        <taxon>Bacteria</taxon>
        <taxon>Bacillati</taxon>
        <taxon>Actinomycetota</taxon>
        <taxon>Actinomycetes</taxon>
        <taxon>Kitasatosporales</taxon>
        <taxon>Streptomycetaceae</taxon>
        <taxon>Streptomyces</taxon>
    </lineage>
</organism>
<dbReference type="AlphaFoldDB" id="A0A3R7J1V3"/>
<reference evidence="2 3" key="1">
    <citation type="journal article" date="2014" name="Genome Announc.">
        <title>Draft Genome Sequence of Streptomyces fradiae ATCC 19609, a Strain Highly Sensitive to Antibiotics.</title>
        <authorList>
            <person name="Bekker O.B."/>
            <person name="Klimina K.M."/>
            <person name="Vatlin A.A."/>
            <person name="Zakharevich N.V."/>
            <person name="Kasianov A.S."/>
            <person name="Danilenko V.N."/>
        </authorList>
    </citation>
    <scope>NUCLEOTIDE SEQUENCE [LARGE SCALE GENOMIC DNA]</scope>
    <source>
        <strain evidence="2 3">ATCC 19609</strain>
    </source>
</reference>
<keyword evidence="3" id="KW-1185">Reference proteome</keyword>
<dbReference type="RefSeq" id="WP_043471908.1">
    <property type="nucleotide sequence ID" value="NZ_CP134822.1"/>
</dbReference>
<dbReference type="EMBL" id="JNAD02000009">
    <property type="protein sequence ID" value="RKM94101.1"/>
    <property type="molecule type" value="Genomic_DNA"/>
</dbReference>
<sequence>MSREPDGLADLLPQWHRLRDAEQGEGPDGEPLRALLAVIAEQVDLVRSGVEQQYDDWFVETAAEWVLPYLGDLVGHRPLPGYEHLLATGPEDGGRPDLSRRRLAAALSPRREVAATVANRRRKGTLPLLEELAESVAGWPARAVEFSRLLSHHQPVRLYGPETAAVRARRSGRGRLADLRDSAELDLAGGPFGAVARSADVRRARSARRPAGLTPAGVGLFVWRLRPYPVTDAPAYCVDRARNLYTFSILGNDTRLVTKPEPEPSAAHLATVDNVPAYIRRRQFADRLADYYGPGKSLEIHRDGREEPVPLSDIVVADLTDWRYRPQRGQVAVDPELGRIAFASRSAPRRGVWVSYHHAFGDDLGGGEYDRDRDTPATAKVYRVGPGRSFLRIMDAYERWRQDRREGRVGPEGVIEITHSGAYQEQLDFDLGPGDRLEVRAAEGTRPVIRLLDWYSNRPDALNIRAHACDCRGSGPGATAEAEGAEGAAGGTAEGTTAGTEPADRTGGPGHRPGPHGCPHGEPARIVLDGLLIAGRGINVTGPVGTVVLRHCTLVPGWSLEPDCEPASPEEPSVVLERTTACLQIERSVLGTIEVIGDEVSTDPPAIHLRDSVLDATGHTLPALSAPDCRHAHAVLHAHRSTVIGEVHTHAVRIAENSVFTGRMHVARRGIGCLRYSYVPPGSRTPRRHRCQPDLVGPEEAGRVRPLFESERYGTPAYARLAAVCAEEIRRGADDGSEMGVFHDLYEPQRMDSLRARLAEYAPAGTDAGVIPVT</sequence>
<comment type="caution">
    <text evidence="2">The sequence shown here is derived from an EMBL/GenBank/DDBJ whole genome shotgun (WGS) entry which is preliminary data.</text>
</comment>
<proteinExistence type="predicted"/>
<evidence type="ECO:0000313" key="3">
    <source>
        <dbReference type="Proteomes" id="UP000028058"/>
    </source>
</evidence>
<feature type="region of interest" description="Disordered" evidence="1">
    <location>
        <begin position="474"/>
        <end position="521"/>
    </location>
</feature>
<evidence type="ECO:0000256" key="1">
    <source>
        <dbReference type="SAM" id="MobiDB-lite"/>
    </source>
</evidence>
<accession>A0A3R7J1V3</accession>
<feature type="compositionally biased region" description="Low complexity" evidence="1">
    <location>
        <begin position="477"/>
        <end position="486"/>
    </location>
</feature>
<protein>
    <submittedName>
        <fullName evidence="2">Uncharacterized protein</fullName>
    </submittedName>
</protein>
<dbReference type="OrthoDB" id="626916at2"/>
<gene>
    <name evidence="2" type="ORF">SFRA_020170</name>
</gene>
<evidence type="ECO:0000313" key="2">
    <source>
        <dbReference type="EMBL" id="RKM94101.1"/>
    </source>
</evidence>
<dbReference type="Proteomes" id="UP000028058">
    <property type="component" value="Unassembled WGS sequence"/>
</dbReference>